<keyword evidence="5 7" id="KW-0067">ATP-binding</keyword>
<name>A0A0B7GWX3_TREPH</name>
<dbReference type="RefSeq" id="WP_002696759.1">
    <property type="nucleotide sequence ID" value="NZ_CDNC01000020.1"/>
</dbReference>
<evidence type="ECO:0000313" key="10">
    <source>
        <dbReference type="EMBL" id="QEJ99122.1"/>
    </source>
</evidence>
<dbReference type="GeneID" id="57752229"/>
<gene>
    <name evidence="7 9" type="primary">purC</name>
    <name evidence="10" type="ORF">FUT82_14725</name>
    <name evidence="9" type="ORF">TPHV1_270014</name>
</gene>
<dbReference type="GO" id="GO:0006189">
    <property type="term" value="P:'de novo' IMP biosynthetic process"/>
    <property type="evidence" value="ECO:0007669"/>
    <property type="project" value="UniProtKB-UniRule"/>
</dbReference>
<dbReference type="AlphaFoldDB" id="A0A0B7GWX3"/>
<evidence type="ECO:0000256" key="7">
    <source>
        <dbReference type="HAMAP-Rule" id="MF_00137"/>
    </source>
</evidence>
<dbReference type="GO" id="GO:0005524">
    <property type="term" value="F:ATP binding"/>
    <property type="evidence" value="ECO:0007669"/>
    <property type="project" value="UniProtKB-KW"/>
</dbReference>
<sequence>MQLVYTGKTKNVFSLENGNYLLQFKDDVTGTDGVFDPGANQVALTIEGIGKEDLRVSTFFFQQINNAGFPTHFISSNIEAAQMEVIPAEAYGKGLEMICRFKAVGSFIRRYGLYAKEGQALDAYVECTLKDDERGDPLITSDALEQLGIITKKEYERMAEATKKISVLIKNILAEKGLSLYDIKLEFGKAKSTGEFLLIDEVSGGNMRVYKDGVYVEPKKLSQYILAE</sequence>
<dbReference type="PANTHER" id="PTHR43599">
    <property type="entry name" value="MULTIFUNCTIONAL PROTEIN ADE2"/>
    <property type="match status" value="1"/>
</dbReference>
<dbReference type="HAMAP" id="MF_00137">
    <property type="entry name" value="SAICAR_synth"/>
    <property type="match status" value="1"/>
</dbReference>
<reference evidence="9" key="1">
    <citation type="submission" date="2015-01" db="EMBL/GenBank/DDBJ databases">
        <authorList>
            <person name="Xiang T."/>
            <person name="Song Y."/>
            <person name="Huang L."/>
            <person name="Wang B."/>
            <person name="Wu P."/>
        </authorList>
    </citation>
    <scope>NUCLEOTIDE SEQUENCE [LARGE SCALE GENOMIC DNA]</scope>
    <source>
        <strain evidence="9">V1</strain>
    </source>
</reference>
<accession>A0A0B7GWX3</accession>
<evidence type="ECO:0000313" key="11">
    <source>
        <dbReference type="Proteomes" id="UP000042527"/>
    </source>
</evidence>
<protein>
    <recommendedName>
        <fullName evidence="7">Phosphoribosylaminoimidazole-succinocarboxamide synthase</fullName>
        <ecNumber evidence="7">6.3.2.6</ecNumber>
    </recommendedName>
    <alternativeName>
        <fullName evidence="7">SAICAR synthetase</fullName>
    </alternativeName>
</protein>
<evidence type="ECO:0000256" key="1">
    <source>
        <dbReference type="ARBA" id="ARBA00004672"/>
    </source>
</evidence>
<comment type="pathway">
    <text evidence="1 7">Purine metabolism; IMP biosynthesis via de novo pathway; 5-amino-1-(5-phospho-D-ribosyl)imidazole-4-carboxamide from 5-amino-1-(5-phospho-D-ribosyl)imidazole-4-carboxylate: step 1/2.</text>
</comment>
<evidence type="ECO:0000256" key="4">
    <source>
        <dbReference type="ARBA" id="ARBA00022755"/>
    </source>
</evidence>
<keyword evidence="2 7" id="KW-0436">Ligase</keyword>
<dbReference type="InterPro" id="IPR050089">
    <property type="entry name" value="SAICAR_synthetase"/>
</dbReference>
<reference evidence="10 12" key="3">
    <citation type="submission" date="2019-08" db="EMBL/GenBank/DDBJ databases">
        <authorList>
            <person name="Kuhnert P."/>
        </authorList>
    </citation>
    <scope>NUCLEOTIDE SEQUENCE [LARGE SCALE GENOMIC DNA]</scope>
    <source>
        <strain evidence="10 12">B36.5</strain>
    </source>
</reference>
<reference evidence="11" key="2">
    <citation type="submission" date="2015-01" db="EMBL/GenBank/DDBJ databases">
        <authorList>
            <person name="Manzoor Shahid"/>
            <person name="Zubair Saima"/>
        </authorList>
    </citation>
    <scope>NUCLEOTIDE SEQUENCE [LARGE SCALE GENOMIC DNA]</scope>
    <source>
        <strain evidence="11">V1</strain>
    </source>
</reference>
<evidence type="ECO:0000313" key="9">
    <source>
        <dbReference type="EMBL" id="CEM62057.1"/>
    </source>
</evidence>
<dbReference type="SUPFAM" id="SSF56104">
    <property type="entry name" value="SAICAR synthase-like"/>
    <property type="match status" value="1"/>
</dbReference>
<proteinExistence type="inferred from homology"/>
<evidence type="ECO:0000256" key="5">
    <source>
        <dbReference type="ARBA" id="ARBA00022840"/>
    </source>
</evidence>
<dbReference type="GO" id="GO:0004639">
    <property type="term" value="F:phosphoribosylaminoimidazolesuccinocarboxamide synthase activity"/>
    <property type="evidence" value="ECO:0007669"/>
    <property type="project" value="UniProtKB-UniRule"/>
</dbReference>
<comment type="similarity">
    <text evidence="7">Belongs to the SAICAR synthetase family.</text>
</comment>
<dbReference type="UniPathway" id="UPA00074">
    <property type="reaction ID" value="UER00131"/>
</dbReference>
<dbReference type="EMBL" id="CP042817">
    <property type="protein sequence ID" value="QEJ99122.1"/>
    <property type="molecule type" value="Genomic_DNA"/>
</dbReference>
<evidence type="ECO:0000313" key="12">
    <source>
        <dbReference type="Proteomes" id="UP000323594"/>
    </source>
</evidence>
<keyword evidence="11" id="KW-1185">Reference proteome</keyword>
<feature type="domain" description="SAICAR synthetase/ADE2 N-terminal" evidence="8">
    <location>
        <begin position="4"/>
        <end position="216"/>
    </location>
</feature>
<dbReference type="Gene3D" id="3.30.470.20">
    <property type="entry name" value="ATP-grasp fold, B domain"/>
    <property type="match status" value="1"/>
</dbReference>
<keyword evidence="4 7" id="KW-0658">Purine biosynthesis</keyword>
<comment type="catalytic activity">
    <reaction evidence="6 7">
        <text>5-amino-1-(5-phospho-D-ribosyl)imidazole-4-carboxylate + L-aspartate + ATP = (2S)-2-[5-amino-1-(5-phospho-beta-D-ribosyl)imidazole-4-carboxamido]succinate + ADP + phosphate + 2 H(+)</text>
        <dbReference type="Rhea" id="RHEA:22628"/>
        <dbReference type="ChEBI" id="CHEBI:15378"/>
        <dbReference type="ChEBI" id="CHEBI:29991"/>
        <dbReference type="ChEBI" id="CHEBI:30616"/>
        <dbReference type="ChEBI" id="CHEBI:43474"/>
        <dbReference type="ChEBI" id="CHEBI:58443"/>
        <dbReference type="ChEBI" id="CHEBI:77657"/>
        <dbReference type="ChEBI" id="CHEBI:456216"/>
        <dbReference type="EC" id="6.3.2.6"/>
    </reaction>
</comment>
<evidence type="ECO:0000256" key="3">
    <source>
        <dbReference type="ARBA" id="ARBA00022741"/>
    </source>
</evidence>
<dbReference type="PANTHER" id="PTHR43599:SF3">
    <property type="entry name" value="SI:DKEY-6E2.2"/>
    <property type="match status" value="1"/>
</dbReference>
<dbReference type="Pfam" id="PF01259">
    <property type="entry name" value="SAICAR_synt"/>
    <property type="match status" value="1"/>
</dbReference>
<organism evidence="9 11">
    <name type="scientific">Treponema phagedenis</name>
    <dbReference type="NCBI Taxonomy" id="162"/>
    <lineage>
        <taxon>Bacteria</taxon>
        <taxon>Pseudomonadati</taxon>
        <taxon>Spirochaetota</taxon>
        <taxon>Spirochaetia</taxon>
        <taxon>Spirochaetales</taxon>
        <taxon>Treponemataceae</taxon>
        <taxon>Treponema</taxon>
    </lineage>
</organism>
<dbReference type="InterPro" id="IPR028923">
    <property type="entry name" value="SAICAR_synt/ADE2_N"/>
</dbReference>
<dbReference type="Proteomes" id="UP000323594">
    <property type="component" value="Chromosome"/>
</dbReference>
<keyword evidence="3 7" id="KW-0547">Nucleotide-binding</keyword>
<dbReference type="Proteomes" id="UP000042527">
    <property type="component" value="Unassembled WGS sequence"/>
</dbReference>
<dbReference type="OrthoDB" id="9801549at2"/>
<dbReference type="Gene3D" id="3.30.200.20">
    <property type="entry name" value="Phosphorylase Kinase, domain 1"/>
    <property type="match status" value="1"/>
</dbReference>
<evidence type="ECO:0000256" key="2">
    <source>
        <dbReference type="ARBA" id="ARBA00022598"/>
    </source>
</evidence>
<dbReference type="EMBL" id="CDNC01000020">
    <property type="protein sequence ID" value="CEM62057.1"/>
    <property type="molecule type" value="Genomic_DNA"/>
</dbReference>
<evidence type="ECO:0000256" key="6">
    <source>
        <dbReference type="ARBA" id="ARBA00048475"/>
    </source>
</evidence>
<evidence type="ECO:0000259" key="8">
    <source>
        <dbReference type="Pfam" id="PF01259"/>
    </source>
</evidence>
<dbReference type="EC" id="6.3.2.6" evidence="7"/>